<proteinExistence type="predicted"/>
<organism evidence="2 3">
    <name type="scientific">Jimgerdemannia flammicorona</name>
    <dbReference type="NCBI Taxonomy" id="994334"/>
    <lineage>
        <taxon>Eukaryota</taxon>
        <taxon>Fungi</taxon>
        <taxon>Fungi incertae sedis</taxon>
        <taxon>Mucoromycota</taxon>
        <taxon>Mucoromycotina</taxon>
        <taxon>Endogonomycetes</taxon>
        <taxon>Endogonales</taxon>
        <taxon>Endogonaceae</taxon>
        <taxon>Jimgerdemannia</taxon>
    </lineage>
</organism>
<keyword evidence="1" id="KW-0812">Transmembrane</keyword>
<gene>
    <name evidence="2" type="ORF">BC938DRAFT_477466</name>
</gene>
<keyword evidence="1" id="KW-0472">Membrane</keyword>
<reference evidence="2 3" key="1">
    <citation type="journal article" date="2018" name="New Phytol.">
        <title>Phylogenomics of Endogonaceae and evolution of mycorrhizas within Mucoromycota.</title>
        <authorList>
            <person name="Chang Y."/>
            <person name="Desiro A."/>
            <person name="Na H."/>
            <person name="Sandor L."/>
            <person name="Lipzen A."/>
            <person name="Clum A."/>
            <person name="Barry K."/>
            <person name="Grigoriev I.V."/>
            <person name="Martin F.M."/>
            <person name="Stajich J.E."/>
            <person name="Smith M.E."/>
            <person name="Bonito G."/>
            <person name="Spatafora J.W."/>
        </authorList>
    </citation>
    <scope>NUCLEOTIDE SEQUENCE [LARGE SCALE GENOMIC DNA]</scope>
    <source>
        <strain evidence="2 3">AD002</strain>
    </source>
</reference>
<comment type="caution">
    <text evidence="2">The sequence shown here is derived from an EMBL/GenBank/DDBJ whole genome shotgun (WGS) entry which is preliminary data.</text>
</comment>
<accession>A0A433QPC1</accession>
<keyword evidence="1" id="KW-1133">Transmembrane helix</keyword>
<evidence type="ECO:0000313" key="2">
    <source>
        <dbReference type="EMBL" id="RUS31607.1"/>
    </source>
</evidence>
<protein>
    <submittedName>
        <fullName evidence="2">Uncharacterized protein</fullName>
    </submittedName>
</protein>
<dbReference type="EMBL" id="RBNJ01002779">
    <property type="protein sequence ID" value="RUS31607.1"/>
    <property type="molecule type" value="Genomic_DNA"/>
</dbReference>
<dbReference type="AlphaFoldDB" id="A0A433QPC1"/>
<feature type="non-terminal residue" evidence="2">
    <location>
        <position position="122"/>
    </location>
</feature>
<feature type="transmembrane region" description="Helical" evidence="1">
    <location>
        <begin position="95"/>
        <end position="121"/>
    </location>
</feature>
<sequence>MVSRVSRDRRAEATDAPNNAEGFYLDWNKTRSGKRMMWGRELAFCGRAGSKTGNEKKLPEVQKTLRDMYRSLVDAIKTASGGALSRPVLNAFTKFLMPGFLSSNFTIVVVLVVYVGAGFYAS</sequence>
<name>A0A433QPC1_9FUNG</name>
<evidence type="ECO:0000256" key="1">
    <source>
        <dbReference type="SAM" id="Phobius"/>
    </source>
</evidence>
<dbReference type="Proteomes" id="UP000274822">
    <property type="component" value="Unassembled WGS sequence"/>
</dbReference>
<evidence type="ECO:0000313" key="3">
    <source>
        <dbReference type="Proteomes" id="UP000274822"/>
    </source>
</evidence>
<keyword evidence="3" id="KW-1185">Reference proteome</keyword>